<evidence type="ECO:0000313" key="2">
    <source>
        <dbReference type="EMBL" id="AFV51531.1"/>
    </source>
</evidence>
<dbReference type="Proteomes" id="UP000009200">
    <property type="component" value="Segment"/>
</dbReference>
<gene>
    <name evidence="2" type="ORF">AB2_47</name>
</gene>
<dbReference type="InterPro" id="IPR016410">
    <property type="entry name" value="Phage_imm"/>
</dbReference>
<dbReference type="Pfam" id="PF14373">
    <property type="entry name" value="Imm_superinfect"/>
    <property type="match status" value="1"/>
</dbReference>
<keyword evidence="1" id="KW-1133">Transmembrane helix</keyword>
<evidence type="ECO:0000313" key="3">
    <source>
        <dbReference type="Proteomes" id="UP000009200"/>
    </source>
</evidence>
<feature type="transmembrane region" description="Helical" evidence="1">
    <location>
        <begin position="20"/>
        <end position="42"/>
    </location>
</feature>
<organism evidence="2 3">
    <name type="scientific">Acinetobacter phage vB_AbaM-IME-AB2</name>
    <dbReference type="NCBI Taxonomy" id="1243183"/>
    <lineage>
        <taxon>Viruses</taxon>
        <taxon>Duplodnaviria</taxon>
        <taxon>Heunggongvirae</taxon>
        <taxon>Uroviricota</taxon>
        <taxon>Caudoviricetes</taxon>
        <taxon>Obolenskvirus</taxon>
        <taxon>Obolenskvirus AB2</taxon>
    </lineage>
</organism>
<keyword evidence="1" id="KW-0472">Membrane</keyword>
<sequence length="91" mass="10622">MVAIILDSIYYREYKLTESFIMELVLVVSVIMYFAPSIIGFMRGHASKWAIFAMNLFLGWSVLFWFWSLFWSLSNKGGNQTVIVNNQINNQ</sequence>
<keyword evidence="3" id="KW-1185">Reference proteome</keyword>
<keyword evidence="1" id="KW-0812">Transmembrane</keyword>
<dbReference type="EMBL" id="JX976549">
    <property type="protein sequence ID" value="AFV51531.1"/>
    <property type="molecule type" value="Genomic_DNA"/>
</dbReference>
<accession>K4NXW2</accession>
<proteinExistence type="predicted"/>
<reference evidence="2 3" key="1">
    <citation type="journal article" date="2014" name="BMC Microbiol.">
        <title>Characterization, sequencing and comparative genomic analysis of vB_AbaM-IME-AB2, a novel lytic bacteriophage that infects multidrug-resistant Acinetobacter baumannii clinical isolates.</title>
        <authorList>
            <person name="Peng F."/>
            <person name="Mi Z."/>
            <person name="Huang Y."/>
            <person name="Yuan X."/>
            <person name="Niu W."/>
            <person name="Wang Y."/>
            <person name="Hua Y."/>
            <person name="Fan H."/>
            <person name="Bai C."/>
            <person name="Tong Y."/>
        </authorList>
    </citation>
    <scope>NUCLEOTIDE SEQUENCE [LARGE SCALE GENOMIC DNA]</scope>
</reference>
<evidence type="ECO:0000256" key="1">
    <source>
        <dbReference type="SAM" id="Phobius"/>
    </source>
</evidence>
<protein>
    <submittedName>
        <fullName evidence="2">Putative bacteriophage-associated immunity protein</fullName>
    </submittedName>
</protein>
<name>K4NXW2_9CAUD</name>
<dbReference type="OrthoDB" id="24566at10239"/>
<feature type="transmembrane region" description="Helical" evidence="1">
    <location>
        <begin position="49"/>
        <end position="70"/>
    </location>
</feature>